<gene>
    <name evidence="2" type="ORF">WJX81_000826</name>
</gene>
<dbReference type="GO" id="GO:0006879">
    <property type="term" value="P:intracellular iron ion homeostasis"/>
    <property type="evidence" value="ECO:0007669"/>
    <property type="project" value="InterPro"/>
</dbReference>
<evidence type="ECO:0000256" key="1">
    <source>
        <dbReference type="PIRSR" id="PIRSR601519-1"/>
    </source>
</evidence>
<dbReference type="Proteomes" id="UP001445335">
    <property type="component" value="Unassembled WGS sequence"/>
</dbReference>
<evidence type="ECO:0000313" key="3">
    <source>
        <dbReference type="Proteomes" id="UP001445335"/>
    </source>
</evidence>
<comment type="caution">
    <text evidence="2">The sequence shown here is derived from an EMBL/GenBank/DDBJ whole genome shotgun (WGS) entry which is preliminary data.</text>
</comment>
<keyword evidence="1" id="KW-0408">Iron</keyword>
<accession>A0AAW1SDB9</accession>
<dbReference type="AlphaFoldDB" id="A0AAW1SDB9"/>
<dbReference type="InterPro" id="IPR001519">
    <property type="entry name" value="Ferritin"/>
</dbReference>
<dbReference type="PANTHER" id="PTHR11431">
    <property type="entry name" value="FERRITIN"/>
    <property type="match status" value="1"/>
</dbReference>
<dbReference type="InterPro" id="IPR012347">
    <property type="entry name" value="Ferritin-like"/>
</dbReference>
<reference evidence="2 3" key="1">
    <citation type="journal article" date="2024" name="Nat. Commun.">
        <title>Phylogenomics reveals the evolutionary origins of lichenization in chlorophyte algae.</title>
        <authorList>
            <person name="Puginier C."/>
            <person name="Libourel C."/>
            <person name="Otte J."/>
            <person name="Skaloud P."/>
            <person name="Haon M."/>
            <person name="Grisel S."/>
            <person name="Petersen M."/>
            <person name="Berrin J.G."/>
            <person name="Delaux P.M."/>
            <person name="Dal Grande F."/>
            <person name="Keller J."/>
        </authorList>
    </citation>
    <scope>NUCLEOTIDE SEQUENCE [LARGE SCALE GENOMIC DNA]</scope>
    <source>
        <strain evidence="2 3">SAG 245.80</strain>
    </source>
</reference>
<evidence type="ECO:0000313" key="2">
    <source>
        <dbReference type="EMBL" id="KAK9843972.1"/>
    </source>
</evidence>
<dbReference type="GO" id="GO:0005737">
    <property type="term" value="C:cytoplasm"/>
    <property type="evidence" value="ECO:0007669"/>
    <property type="project" value="TreeGrafter"/>
</dbReference>
<keyword evidence="1" id="KW-0479">Metal-binding</keyword>
<proteinExistence type="predicted"/>
<protein>
    <submittedName>
        <fullName evidence="2">Uncharacterized protein</fullName>
    </submittedName>
</protein>
<dbReference type="GO" id="GO:0006826">
    <property type="term" value="P:iron ion transport"/>
    <property type="evidence" value="ECO:0007669"/>
    <property type="project" value="InterPro"/>
</dbReference>
<dbReference type="InterPro" id="IPR009078">
    <property type="entry name" value="Ferritin-like_SF"/>
</dbReference>
<keyword evidence="3" id="KW-1185">Reference proteome</keyword>
<dbReference type="SUPFAM" id="SSF47240">
    <property type="entry name" value="Ferritin-like"/>
    <property type="match status" value="1"/>
</dbReference>
<sequence>MKGVMAKTPDNASDEEFPGADCIKKECDYLFNAKEMCSDTPFARTETFTSDLEDMMNCCIAYSCNVCAIYKSAFAYFDRDNVAMPGIAMFFKIAEVSERNACSLKIDFMNRRGGRVKFEKVAAPCTEWDCKEYGPVCYAFVKSLAITSCAAAFPTLPVYVL</sequence>
<feature type="binding site" evidence="1">
    <location>
        <position position="98"/>
    </location>
    <ligand>
        <name>Fe cation</name>
        <dbReference type="ChEBI" id="CHEBI:24875"/>
        <label>1</label>
    </ligand>
</feature>
<dbReference type="GO" id="GO:0008199">
    <property type="term" value="F:ferric iron binding"/>
    <property type="evidence" value="ECO:0007669"/>
    <property type="project" value="InterPro"/>
</dbReference>
<dbReference type="PANTHER" id="PTHR11431:SF75">
    <property type="entry name" value="FERRITIN"/>
    <property type="match status" value="1"/>
</dbReference>
<organism evidence="2 3">
    <name type="scientific">Elliptochloris bilobata</name>
    <dbReference type="NCBI Taxonomy" id="381761"/>
    <lineage>
        <taxon>Eukaryota</taxon>
        <taxon>Viridiplantae</taxon>
        <taxon>Chlorophyta</taxon>
        <taxon>core chlorophytes</taxon>
        <taxon>Trebouxiophyceae</taxon>
        <taxon>Trebouxiophyceae incertae sedis</taxon>
        <taxon>Elliptochloris clade</taxon>
        <taxon>Elliptochloris</taxon>
    </lineage>
</organism>
<dbReference type="EMBL" id="JALJOU010000004">
    <property type="protein sequence ID" value="KAK9843972.1"/>
    <property type="molecule type" value="Genomic_DNA"/>
</dbReference>
<dbReference type="GO" id="GO:0008198">
    <property type="term" value="F:ferrous iron binding"/>
    <property type="evidence" value="ECO:0007669"/>
    <property type="project" value="TreeGrafter"/>
</dbReference>
<dbReference type="Gene3D" id="1.20.1260.10">
    <property type="match status" value="1"/>
</dbReference>
<name>A0AAW1SDB9_9CHLO</name>